<dbReference type="SMART" id="SM00717">
    <property type="entry name" value="SANT"/>
    <property type="match status" value="2"/>
</dbReference>
<dbReference type="CDD" id="cd00167">
    <property type="entry name" value="SANT"/>
    <property type="match status" value="1"/>
</dbReference>
<protein>
    <recommendedName>
        <fullName evidence="2">Myb-like domain-containing protein</fullName>
    </recommendedName>
</protein>
<evidence type="ECO:0000313" key="3">
    <source>
        <dbReference type="EMBL" id="MCD9646502.1"/>
    </source>
</evidence>
<keyword evidence="4" id="KW-1185">Reference proteome</keyword>
<dbReference type="EMBL" id="JACEIK010004817">
    <property type="protein sequence ID" value="MCD9646502.1"/>
    <property type="molecule type" value="Genomic_DNA"/>
</dbReference>
<dbReference type="PANTHER" id="PTHR47430">
    <property type="entry name" value="GB|AAC33480.1"/>
    <property type="match status" value="1"/>
</dbReference>
<gene>
    <name evidence="3" type="ORF">HAX54_036374</name>
</gene>
<feature type="compositionally biased region" description="Basic and acidic residues" evidence="1">
    <location>
        <begin position="46"/>
        <end position="57"/>
    </location>
</feature>
<dbReference type="Proteomes" id="UP000823775">
    <property type="component" value="Unassembled WGS sequence"/>
</dbReference>
<evidence type="ECO:0000259" key="2">
    <source>
        <dbReference type="PROSITE" id="PS50090"/>
    </source>
</evidence>
<dbReference type="InterPro" id="IPR001005">
    <property type="entry name" value="SANT/Myb"/>
</dbReference>
<dbReference type="InterPro" id="IPR009057">
    <property type="entry name" value="Homeodomain-like_sf"/>
</dbReference>
<sequence>MLSKGAQIGNLTDKVKRKKRKKDDRKKEDGQVDIVAGVIQGEEEEKEKKDKGEKEDGQVDITAGVIQGDVSAIDEVRRKKRKKDKKKKEDGQVDIEDGVIQVYFRAHRIFRSGKLRKWTEEEYEMVRKFREEHGHQWTVLADELGKHPVHIGNAWQRIKLENRKIGEWDQEEIQKLFDLVNTDLRLRLSEEKKSKHGMLRDNICWSAISDNLSTRITQCCFKWYRHLTSPVVAAGEWADTSDCSSRLMPSLDWTQAA</sequence>
<feature type="compositionally biased region" description="Basic residues" evidence="1">
    <location>
        <begin position="15"/>
        <end position="24"/>
    </location>
</feature>
<dbReference type="PANTHER" id="PTHR47430:SF3">
    <property type="entry name" value="CYCLIN-D-BINDING MYB-LIKE TRANSCRIPTION FACTOR 1"/>
    <property type="match status" value="1"/>
</dbReference>
<comment type="caution">
    <text evidence="3">The sequence shown here is derived from an EMBL/GenBank/DDBJ whole genome shotgun (WGS) entry which is preliminary data.</text>
</comment>
<evidence type="ECO:0000313" key="4">
    <source>
        <dbReference type="Proteomes" id="UP000823775"/>
    </source>
</evidence>
<evidence type="ECO:0000256" key="1">
    <source>
        <dbReference type="SAM" id="MobiDB-lite"/>
    </source>
</evidence>
<feature type="domain" description="Myb-like" evidence="2">
    <location>
        <begin position="117"/>
        <end position="159"/>
    </location>
</feature>
<dbReference type="SUPFAM" id="SSF46689">
    <property type="entry name" value="Homeodomain-like"/>
    <property type="match status" value="1"/>
</dbReference>
<proteinExistence type="predicted"/>
<dbReference type="Pfam" id="PF13921">
    <property type="entry name" value="Myb_DNA-bind_6"/>
    <property type="match status" value="1"/>
</dbReference>
<accession>A0ABS8VI18</accession>
<dbReference type="Gene3D" id="1.10.10.60">
    <property type="entry name" value="Homeodomain-like"/>
    <property type="match status" value="2"/>
</dbReference>
<name>A0ABS8VI18_DATST</name>
<organism evidence="3 4">
    <name type="scientific">Datura stramonium</name>
    <name type="common">Jimsonweed</name>
    <name type="synonym">Common thornapple</name>
    <dbReference type="NCBI Taxonomy" id="4076"/>
    <lineage>
        <taxon>Eukaryota</taxon>
        <taxon>Viridiplantae</taxon>
        <taxon>Streptophyta</taxon>
        <taxon>Embryophyta</taxon>
        <taxon>Tracheophyta</taxon>
        <taxon>Spermatophyta</taxon>
        <taxon>Magnoliopsida</taxon>
        <taxon>eudicotyledons</taxon>
        <taxon>Gunneridae</taxon>
        <taxon>Pentapetalae</taxon>
        <taxon>asterids</taxon>
        <taxon>lamiids</taxon>
        <taxon>Solanales</taxon>
        <taxon>Solanaceae</taxon>
        <taxon>Solanoideae</taxon>
        <taxon>Datureae</taxon>
        <taxon>Datura</taxon>
    </lineage>
</organism>
<feature type="region of interest" description="Disordered" evidence="1">
    <location>
        <begin position="1"/>
        <end position="59"/>
    </location>
</feature>
<dbReference type="PROSITE" id="PS50090">
    <property type="entry name" value="MYB_LIKE"/>
    <property type="match status" value="1"/>
</dbReference>
<reference evidence="3 4" key="1">
    <citation type="journal article" date="2021" name="BMC Genomics">
        <title>Datura genome reveals duplications of psychoactive alkaloid biosynthetic genes and high mutation rate following tissue culture.</title>
        <authorList>
            <person name="Rajewski A."/>
            <person name="Carter-House D."/>
            <person name="Stajich J."/>
            <person name="Litt A."/>
        </authorList>
    </citation>
    <scope>NUCLEOTIDE SEQUENCE [LARGE SCALE GENOMIC DNA]</scope>
    <source>
        <strain evidence="3">AR-01</strain>
    </source>
</reference>